<dbReference type="SMART" id="SM00865">
    <property type="entry name" value="Tubulin_C"/>
    <property type="match status" value="1"/>
</dbReference>
<feature type="binding site" evidence="8">
    <location>
        <position position="143"/>
    </location>
    <ligand>
        <name>GTP</name>
        <dbReference type="ChEBI" id="CHEBI:37565"/>
    </ligand>
</feature>
<dbReference type="GO" id="GO:0032153">
    <property type="term" value="C:cell division site"/>
    <property type="evidence" value="ECO:0007669"/>
    <property type="project" value="UniProtKB-UniRule"/>
</dbReference>
<comment type="caution">
    <text evidence="14">The sequence shown here is derived from an EMBL/GenBank/DDBJ whole genome shotgun (WGS) entry which is preliminary data.</text>
</comment>
<reference evidence="15" key="1">
    <citation type="submission" date="2017-09" db="EMBL/GenBank/DDBJ databases">
        <title>Depth-based differentiation of microbial function through sediment-hosted aquifers and enrichment of novel symbionts in the deep terrestrial subsurface.</title>
        <authorList>
            <person name="Probst A.J."/>
            <person name="Ladd B."/>
            <person name="Jarett J.K."/>
            <person name="Geller-Mcgrath D.E."/>
            <person name="Sieber C.M.K."/>
            <person name="Emerson J.B."/>
            <person name="Anantharaman K."/>
            <person name="Thomas B.C."/>
            <person name="Malmstrom R."/>
            <person name="Stieglmeier M."/>
            <person name="Klingl A."/>
            <person name="Woyke T."/>
            <person name="Ryan C.M."/>
            <person name="Banfield J.F."/>
        </authorList>
    </citation>
    <scope>NUCLEOTIDE SEQUENCE [LARGE SCALE GENOMIC DNA]</scope>
</reference>
<dbReference type="SUPFAM" id="SSF55307">
    <property type="entry name" value="Tubulin C-terminal domain-like"/>
    <property type="match status" value="1"/>
</dbReference>
<dbReference type="FunFam" id="3.40.50.1440:FF:000023">
    <property type="entry name" value="Cell division protein FtsZ"/>
    <property type="match status" value="1"/>
</dbReference>
<dbReference type="InterPro" id="IPR000158">
    <property type="entry name" value="Cell_div_FtsZ"/>
</dbReference>
<dbReference type="InterPro" id="IPR024757">
    <property type="entry name" value="FtsZ_C"/>
</dbReference>
<keyword evidence="6 8" id="KW-0717">Septation</keyword>
<evidence type="ECO:0000259" key="13">
    <source>
        <dbReference type="SMART" id="SM00865"/>
    </source>
</evidence>
<dbReference type="Pfam" id="PF00091">
    <property type="entry name" value="Tubulin"/>
    <property type="match status" value="1"/>
</dbReference>
<dbReference type="SMART" id="SM00864">
    <property type="entry name" value="Tubulin"/>
    <property type="match status" value="1"/>
</dbReference>
<evidence type="ECO:0000313" key="15">
    <source>
        <dbReference type="Proteomes" id="UP000231098"/>
    </source>
</evidence>
<dbReference type="PRINTS" id="PR00423">
    <property type="entry name" value="CELLDVISFTSZ"/>
</dbReference>
<dbReference type="SUPFAM" id="SSF52490">
    <property type="entry name" value="Tubulin nucleotide-binding domain-like"/>
    <property type="match status" value="1"/>
</dbReference>
<feature type="domain" description="Tubulin/FtsZ 2-layer sandwich" evidence="13">
    <location>
        <begin position="207"/>
        <end position="324"/>
    </location>
</feature>
<evidence type="ECO:0000256" key="3">
    <source>
        <dbReference type="ARBA" id="ARBA00022618"/>
    </source>
</evidence>
<dbReference type="AlphaFoldDB" id="A0A2H0XC12"/>
<organism evidence="14 15">
    <name type="scientific">candidate division WWE3 bacterium CG08_land_8_20_14_0_20_41_15</name>
    <dbReference type="NCBI Taxonomy" id="1975086"/>
    <lineage>
        <taxon>Bacteria</taxon>
        <taxon>Katanobacteria</taxon>
    </lineage>
</organism>
<dbReference type="InterPro" id="IPR037103">
    <property type="entry name" value="Tubulin/FtsZ-like_C"/>
</dbReference>
<feature type="region of interest" description="Disordered" evidence="11">
    <location>
        <begin position="329"/>
        <end position="361"/>
    </location>
</feature>
<dbReference type="InterPro" id="IPR045061">
    <property type="entry name" value="FtsZ/CetZ"/>
</dbReference>
<gene>
    <name evidence="8" type="primary">ftsZ</name>
    <name evidence="14" type="ORF">COT51_01885</name>
</gene>
<feature type="domain" description="Tubulin/FtsZ GTPase" evidence="12">
    <location>
        <begin position="12"/>
        <end position="205"/>
    </location>
</feature>
<evidence type="ECO:0000256" key="8">
    <source>
        <dbReference type="HAMAP-Rule" id="MF_00909"/>
    </source>
</evidence>
<dbReference type="InterPro" id="IPR003008">
    <property type="entry name" value="Tubulin_FtsZ_GTPase"/>
</dbReference>
<comment type="subcellular location">
    <subcellularLocation>
        <location evidence="8">Cytoplasm</location>
    </subcellularLocation>
    <text evidence="8">Assembles at midcell at the inner surface of the cytoplasmic membrane.</text>
</comment>
<evidence type="ECO:0000256" key="2">
    <source>
        <dbReference type="ARBA" id="ARBA00022490"/>
    </source>
</evidence>
<dbReference type="PROSITE" id="PS01134">
    <property type="entry name" value="FTSZ_1"/>
    <property type="match status" value="1"/>
</dbReference>
<name>A0A2H0XC12_UNCKA</name>
<comment type="function">
    <text evidence="8 10">Essential cell division protein that forms a contractile ring structure (Z ring) at the future cell division site. The regulation of the ring assembly controls the timing and the location of cell division. One of the functions of the FtsZ ring is to recruit other cell division proteins to the septum to produce a new cell wall between the dividing cells. Binds GTP and shows GTPase activity.</text>
</comment>
<keyword evidence="7 8" id="KW-0131">Cell cycle</keyword>
<dbReference type="PROSITE" id="PS01135">
    <property type="entry name" value="FTSZ_2"/>
    <property type="match status" value="1"/>
</dbReference>
<feature type="binding site" evidence="8">
    <location>
        <position position="187"/>
    </location>
    <ligand>
        <name>GTP</name>
        <dbReference type="ChEBI" id="CHEBI:37565"/>
    </ligand>
</feature>
<keyword evidence="3 8" id="KW-0132">Cell division</keyword>
<feature type="binding site" evidence="8">
    <location>
        <begin position="108"/>
        <end position="110"/>
    </location>
    <ligand>
        <name>GTP</name>
        <dbReference type="ChEBI" id="CHEBI:37565"/>
    </ligand>
</feature>
<dbReference type="InterPro" id="IPR036525">
    <property type="entry name" value="Tubulin/FtsZ_GTPase_sf"/>
</dbReference>
<evidence type="ECO:0000256" key="10">
    <source>
        <dbReference type="RuleBase" id="RU000631"/>
    </source>
</evidence>
<dbReference type="InterPro" id="IPR020805">
    <property type="entry name" value="Cell_div_FtsZ_CS"/>
</dbReference>
<dbReference type="InterPro" id="IPR018316">
    <property type="entry name" value="Tubulin/FtsZ_2-layer-sand-dom"/>
</dbReference>
<dbReference type="InterPro" id="IPR008280">
    <property type="entry name" value="Tub_FtsZ_C"/>
</dbReference>
<dbReference type="Gene3D" id="3.30.1330.20">
    <property type="entry name" value="Tubulin/FtsZ, C-terminal domain"/>
    <property type="match status" value="1"/>
</dbReference>
<comment type="subunit">
    <text evidence="8">Homodimer. Polymerizes to form a dynamic ring structure in a strictly GTP-dependent manner. Interacts directly with several other division proteins.</text>
</comment>
<feature type="compositionally biased region" description="Basic and acidic residues" evidence="11">
    <location>
        <begin position="329"/>
        <end position="352"/>
    </location>
</feature>
<feature type="binding site" evidence="8">
    <location>
        <position position="139"/>
    </location>
    <ligand>
        <name>GTP</name>
        <dbReference type="ChEBI" id="CHEBI:37565"/>
    </ligand>
</feature>
<evidence type="ECO:0000256" key="7">
    <source>
        <dbReference type="ARBA" id="ARBA00023306"/>
    </source>
</evidence>
<comment type="similarity">
    <text evidence="1 8 10">Belongs to the FtsZ family.</text>
</comment>
<proteinExistence type="inferred from homology"/>
<dbReference type="GO" id="GO:0003924">
    <property type="term" value="F:GTPase activity"/>
    <property type="evidence" value="ECO:0007669"/>
    <property type="project" value="UniProtKB-UniRule"/>
</dbReference>
<feature type="binding site" evidence="8">
    <location>
        <begin position="20"/>
        <end position="24"/>
    </location>
    <ligand>
        <name>GTP</name>
        <dbReference type="ChEBI" id="CHEBI:37565"/>
    </ligand>
</feature>
<evidence type="ECO:0000256" key="4">
    <source>
        <dbReference type="ARBA" id="ARBA00022741"/>
    </source>
</evidence>
<keyword evidence="4 8" id="KW-0547">Nucleotide-binding</keyword>
<protein>
    <recommendedName>
        <fullName evidence="8 9">Cell division protein FtsZ</fullName>
    </recommendedName>
</protein>
<dbReference type="GO" id="GO:0051258">
    <property type="term" value="P:protein polymerization"/>
    <property type="evidence" value="ECO:0007669"/>
    <property type="project" value="UniProtKB-UniRule"/>
</dbReference>
<dbReference type="Pfam" id="PF12327">
    <property type="entry name" value="FtsZ_C"/>
    <property type="match status" value="1"/>
</dbReference>
<evidence type="ECO:0000259" key="12">
    <source>
        <dbReference type="SMART" id="SM00864"/>
    </source>
</evidence>
<keyword evidence="2 8" id="KW-0963">Cytoplasm</keyword>
<dbReference type="GO" id="GO:0005525">
    <property type="term" value="F:GTP binding"/>
    <property type="evidence" value="ECO:0007669"/>
    <property type="project" value="UniProtKB-UniRule"/>
</dbReference>
<evidence type="ECO:0000256" key="1">
    <source>
        <dbReference type="ARBA" id="ARBA00009690"/>
    </source>
</evidence>
<dbReference type="GO" id="GO:0005737">
    <property type="term" value="C:cytoplasm"/>
    <property type="evidence" value="ECO:0007669"/>
    <property type="project" value="UniProtKB-SubCell"/>
</dbReference>
<dbReference type="CDD" id="cd02201">
    <property type="entry name" value="FtsZ_type1"/>
    <property type="match status" value="1"/>
</dbReference>
<dbReference type="EMBL" id="PEYV01000029">
    <property type="protein sequence ID" value="PIS21638.1"/>
    <property type="molecule type" value="Genomic_DNA"/>
</dbReference>
<dbReference type="GO" id="GO:0043093">
    <property type="term" value="P:FtsZ-dependent cytokinesis"/>
    <property type="evidence" value="ECO:0007669"/>
    <property type="project" value="UniProtKB-UniRule"/>
</dbReference>
<accession>A0A2H0XC12</accession>
<dbReference type="PANTHER" id="PTHR30314:SF3">
    <property type="entry name" value="MITOCHONDRIAL DIVISION PROTEIN FSZA"/>
    <property type="match status" value="1"/>
</dbReference>
<evidence type="ECO:0000313" key="14">
    <source>
        <dbReference type="EMBL" id="PIS21638.1"/>
    </source>
</evidence>
<keyword evidence="5 8" id="KW-0342">GTP-binding</keyword>
<dbReference type="GO" id="GO:0000917">
    <property type="term" value="P:division septum assembly"/>
    <property type="evidence" value="ECO:0007669"/>
    <property type="project" value="UniProtKB-KW"/>
</dbReference>
<evidence type="ECO:0000256" key="11">
    <source>
        <dbReference type="SAM" id="MobiDB-lite"/>
    </source>
</evidence>
<dbReference type="NCBIfam" id="TIGR00065">
    <property type="entry name" value="ftsZ"/>
    <property type="match status" value="1"/>
</dbReference>
<dbReference type="Gene3D" id="3.40.50.1440">
    <property type="entry name" value="Tubulin/FtsZ, GTPase domain"/>
    <property type="match status" value="1"/>
</dbReference>
<dbReference type="HAMAP" id="MF_00909">
    <property type="entry name" value="FtsZ"/>
    <property type="match status" value="1"/>
</dbReference>
<evidence type="ECO:0000256" key="5">
    <source>
        <dbReference type="ARBA" id="ARBA00023134"/>
    </source>
</evidence>
<dbReference type="Proteomes" id="UP000231098">
    <property type="component" value="Unassembled WGS sequence"/>
</dbReference>
<dbReference type="PANTHER" id="PTHR30314">
    <property type="entry name" value="CELL DIVISION PROTEIN FTSZ-RELATED"/>
    <property type="match status" value="1"/>
</dbReference>
<sequence length="361" mass="38242">MLVKPEIDRFARIKVVGVGGGGGNAVDTMVSDRKIRGVEFITVNTDAQALGKNAADVKIQIGEDLTKGLGSGANPEIGRKAAEESSEDIKNHLQGADMIFLTAGMGGGTGTGASPIIAAIAKSLGSLTVGVVTKPFDFEGRVRLSQAEKGVNDLRDKVDALIVIPNQKLLEVIKETTTILEAFRIADSILAQGVQGISDLIVQPGLINVDFADVRTIMTNAGSAMMGIGNASGEERAEKAAKMAVFSPLLDVNIEGATGILFNVVGGSDLMMHEIDKAAKIISEAANPDANIIFGASIDEATTDSIRITVIATGFDTQTTRTLEKLREERQILEPEEPENKKPEDTSDDKYEIPTFLRHGI</sequence>
<evidence type="ECO:0000256" key="9">
    <source>
        <dbReference type="NCBIfam" id="TIGR00065"/>
    </source>
</evidence>
<evidence type="ECO:0000256" key="6">
    <source>
        <dbReference type="ARBA" id="ARBA00023210"/>
    </source>
</evidence>